<evidence type="ECO:0000313" key="1">
    <source>
        <dbReference type="EMBL" id="SCP03655.1"/>
    </source>
</evidence>
<dbReference type="Proteomes" id="UP000219813">
    <property type="component" value="Chromosome 14"/>
</dbReference>
<gene>
    <name evidence="1" type="primary">PmUG01_14071500</name>
    <name evidence="1" type="ORF">PMUG01_14071500</name>
</gene>
<dbReference type="InterPro" id="IPR032675">
    <property type="entry name" value="LRR_dom_sf"/>
</dbReference>
<evidence type="ECO:0000313" key="2">
    <source>
        <dbReference type="Proteomes" id="UP000219813"/>
    </source>
</evidence>
<protein>
    <recommendedName>
        <fullName evidence="3">Leucine-rich repeat protein</fullName>
    </recommendedName>
</protein>
<dbReference type="AlphaFoldDB" id="A0A1D3TFD9"/>
<evidence type="ECO:0008006" key="3">
    <source>
        <dbReference type="Google" id="ProtNLM"/>
    </source>
</evidence>
<dbReference type="GeneID" id="39872026"/>
<name>A0A1D3TFD9_PLAMA</name>
<dbReference type="Gene3D" id="3.80.10.10">
    <property type="entry name" value="Ribonuclease Inhibitor"/>
    <property type="match status" value="1"/>
</dbReference>
<accession>A0A1D3TFD9</accession>
<keyword evidence="2" id="KW-1185">Reference proteome</keyword>
<dbReference type="OrthoDB" id="371675at2759"/>
<dbReference type="SUPFAM" id="SSF52047">
    <property type="entry name" value="RNI-like"/>
    <property type="match status" value="1"/>
</dbReference>
<sequence length="307" mass="36381">MDNSLITSYILITEKLNSNKFTGHKIKLKSSILCRQEDVDYDVIENFCNVLKKNTSFSGYLDISYNNLNEINLFHVICSVYENKNIRGLNIKGNKITNMIFQKILLNLEHNNFEYLNIQSTQLNDQQIKNIIFSTLNKKVQSLKLPFLNINTFQYLIKYLIYNDSLKKLHFFITYHNETISKHTQNNENVISNYQNYVHSLRNLFKQFIQVVEDKANIKNVKCKMNFHDDEIEEMISFINSVCEKHKRNSEKDQKMNEHIMRVTPLEKIQLLISDINGTTKHIEKFEKEVQMTFDKDVITFLQKMLP</sequence>
<dbReference type="VEuPathDB" id="PlasmoDB:PmUG01_14071500"/>
<dbReference type="RefSeq" id="XP_028864608.1">
    <property type="nucleotide sequence ID" value="XM_029008305.1"/>
</dbReference>
<organism evidence="1 2">
    <name type="scientific">Plasmodium malariae</name>
    <dbReference type="NCBI Taxonomy" id="5858"/>
    <lineage>
        <taxon>Eukaryota</taxon>
        <taxon>Sar</taxon>
        <taxon>Alveolata</taxon>
        <taxon>Apicomplexa</taxon>
        <taxon>Aconoidasida</taxon>
        <taxon>Haemosporida</taxon>
        <taxon>Plasmodiidae</taxon>
        <taxon>Plasmodium</taxon>
        <taxon>Plasmodium (Plasmodium)</taxon>
    </lineage>
</organism>
<reference evidence="1 2" key="1">
    <citation type="submission" date="2016-06" db="EMBL/GenBank/DDBJ databases">
        <authorList>
            <consortium name="Pathogen Informatics"/>
        </authorList>
    </citation>
    <scope>NUCLEOTIDE SEQUENCE [LARGE SCALE GENOMIC DNA]</scope>
</reference>
<dbReference type="EMBL" id="LT594635">
    <property type="protein sequence ID" value="SCP03655.1"/>
    <property type="molecule type" value="Genomic_DNA"/>
</dbReference>
<dbReference type="KEGG" id="pmal:PMUG01_14071500"/>
<dbReference type="OMA" id="HAACERH"/>
<proteinExistence type="predicted"/>